<sequence>MASTPFPAGLKRAAVMIVLRSADEFLLLKRNKAPNAGLYAPIGGKIEPYERPIDTAIRETAEEAGVGLQKSDLSYAGVLTETSPAGYNWLCFIFKANIERIAPPHCDEGTLEWIPLEQISTTPMPPTDLQIYQLLLQGQHFAIDALYDDELRLLEMREEVSGQLLPC</sequence>
<dbReference type="InterPro" id="IPR015797">
    <property type="entry name" value="NUDIX_hydrolase-like_dom_sf"/>
</dbReference>
<reference evidence="7 8" key="1">
    <citation type="submission" date="2019-08" db="EMBL/GenBank/DDBJ databases">
        <title>Genome of Phaeodactylibacter luteus.</title>
        <authorList>
            <person name="Bowman J.P."/>
        </authorList>
    </citation>
    <scope>NUCLEOTIDE SEQUENCE [LARGE SCALE GENOMIC DNA]</scope>
    <source>
        <strain evidence="7 8">KCTC 42180</strain>
    </source>
</reference>
<evidence type="ECO:0000256" key="3">
    <source>
        <dbReference type="ARBA" id="ARBA00022723"/>
    </source>
</evidence>
<dbReference type="Gene3D" id="3.90.79.10">
    <property type="entry name" value="Nucleoside Triphosphate Pyrophosphohydrolase"/>
    <property type="match status" value="1"/>
</dbReference>
<dbReference type="InterPro" id="IPR020084">
    <property type="entry name" value="NUDIX_hydrolase_CS"/>
</dbReference>
<keyword evidence="3" id="KW-0479">Metal-binding</keyword>
<organism evidence="7 8">
    <name type="scientific">Phaeodactylibacter luteus</name>
    <dbReference type="NCBI Taxonomy" id="1564516"/>
    <lineage>
        <taxon>Bacteria</taxon>
        <taxon>Pseudomonadati</taxon>
        <taxon>Bacteroidota</taxon>
        <taxon>Saprospiria</taxon>
        <taxon>Saprospirales</taxon>
        <taxon>Haliscomenobacteraceae</taxon>
        <taxon>Phaeodactylibacter</taxon>
    </lineage>
</organism>
<feature type="domain" description="Nudix hydrolase" evidence="6">
    <location>
        <begin position="10"/>
        <end position="137"/>
    </location>
</feature>
<keyword evidence="5" id="KW-0460">Magnesium</keyword>
<dbReference type="CDD" id="cd18886">
    <property type="entry name" value="NUDIX_MutT_Nudt1"/>
    <property type="match status" value="1"/>
</dbReference>
<dbReference type="GO" id="GO:0016818">
    <property type="term" value="F:hydrolase activity, acting on acid anhydrides, in phosphorus-containing anhydrides"/>
    <property type="evidence" value="ECO:0007669"/>
    <property type="project" value="TreeGrafter"/>
</dbReference>
<accession>A0A5C6RZA0</accession>
<comment type="cofactor">
    <cofactor evidence="1">
        <name>Mg(2+)</name>
        <dbReference type="ChEBI" id="CHEBI:18420"/>
    </cofactor>
</comment>
<evidence type="ECO:0000256" key="1">
    <source>
        <dbReference type="ARBA" id="ARBA00001946"/>
    </source>
</evidence>
<keyword evidence="4" id="KW-0378">Hydrolase</keyword>
<dbReference type="SUPFAM" id="SSF55811">
    <property type="entry name" value="Nudix"/>
    <property type="match status" value="1"/>
</dbReference>
<name>A0A5C6RZA0_9BACT</name>
<evidence type="ECO:0000256" key="2">
    <source>
        <dbReference type="ARBA" id="ARBA00005582"/>
    </source>
</evidence>
<dbReference type="RefSeq" id="WP_147166192.1">
    <property type="nucleotide sequence ID" value="NZ_VOOR01000006.1"/>
</dbReference>
<dbReference type="Pfam" id="PF00293">
    <property type="entry name" value="NUDIX"/>
    <property type="match status" value="1"/>
</dbReference>
<dbReference type="PANTHER" id="PTHR43758:SF2">
    <property type="entry name" value="OXIDIZED PURINE NUCLEOSIDE TRIPHOSPHATE HYDROLASE"/>
    <property type="match status" value="1"/>
</dbReference>
<gene>
    <name evidence="7" type="ORF">FRY97_04250</name>
</gene>
<comment type="caution">
    <text evidence="7">The sequence shown here is derived from an EMBL/GenBank/DDBJ whole genome shotgun (WGS) entry which is preliminary data.</text>
</comment>
<evidence type="ECO:0000313" key="7">
    <source>
        <dbReference type="EMBL" id="TXB67611.1"/>
    </source>
</evidence>
<dbReference type="InterPro" id="IPR000086">
    <property type="entry name" value="NUDIX_hydrolase_dom"/>
</dbReference>
<evidence type="ECO:0000256" key="5">
    <source>
        <dbReference type="ARBA" id="ARBA00022842"/>
    </source>
</evidence>
<protein>
    <submittedName>
        <fullName evidence="7">NUDIX domain-containing protein</fullName>
    </submittedName>
</protein>
<evidence type="ECO:0000313" key="8">
    <source>
        <dbReference type="Proteomes" id="UP000321580"/>
    </source>
</evidence>
<dbReference type="EMBL" id="VOOR01000006">
    <property type="protein sequence ID" value="TXB67611.1"/>
    <property type="molecule type" value="Genomic_DNA"/>
</dbReference>
<evidence type="ECO:0000259" key="6">
    <source>
        <dbReference type="PROSITE" id="PS51462"/>
    </source>
</evidence>
<keyword evidence="8" id="KW-1185">Reference proteome</keyword>
<dbReference type="PROSITE" id="PS51462">
    <property type="entry name" value="NUDIX"/>
    <property type="match status" value="1"/>
</dbReference>
<dbReference type="GO" id="GO:0005737">
    <property type="term" value="C:cytoplasm"/>
    <property type="evidence" value="ECO:0007669"/>
    <property type="project" value="TreeGrafter"/>
</dbReference>
<dbReference type="OrthoDB" id="9804563at2"/>
<proteinExistence type="inferred from homology"/>
<comment type="similarity">
    <text evidence="2">Belongs to the Nudix hydrolase family.</text>
</comment>
<dbReference type="AlphaFoldDB" id="A0A5C6RZA0"/>
<dbReference type="Proteomes" id="UP000321580">
    <property type="component" value="Unassembled WGS sequence"/>
</dbReference>
<dbReference type="GO" id="GO:0046872">
    <property type="term" value="F:metal ion binding"/>
    <property type="evidence" value="ECO:0007669"/>
    <property type="project" value="UniProtKB-KW"/>
</dbReference>
<dbReference type="PANTHER" id="PTHR43758">
    <property type="entry name" value="7,8-DIHYDRO-8-OXOGUANINE TRIPHOSPHATASE"/>
    <property type="match status" value="1"/>
</dbReference>
<dbReference type="PROSITE" id="PS00893">
    <property type="entry name" value="NUDIX_BOX"/>
    <property type="match status" value="1"/>
</dbReference>
<evidence type="ECO:0000256" key="4">
    <source>
        <dbReference type="ARBA" id="ARBA00022801"/>
    </source>
</evidence>